<reference evidence="1 2" key="1">
    <citation type="submission" date="2022-10" db="EMBL/GenBank/DDBJ databases">
        <title>The complete genomes of actinobacterial strains from the NBC collection.</title>
        <authorList>
            <person name="Joergensen T.S."/>
            <person name="Alvarez Arevalo M."/>
            <person name="Sterndorff E.B."/>
            <person name="Faurdal D."/>
            <person name="Vuksanovic O."/>
            <person name="Mourched A.-S."/>
            <person name="Charusanti P."/>
            <person name="Shaw S."/>
            <person name="Blin K."/>
            <person name="Weber T."/>
        </authorList>
    </citation>
    <scope>NUCLEOTIDE SEQUENCE [LARGE SCALE GENOMIC DNA]</scope>
    <source>
        <strain evidence="1 2">NBC_00456</strain>
    </source>
</reference>
<proteinExistence type="predicted"/>
<protein>
    <submittedName>
        <fullName evidence="1">DUF6003 family protein</fullName>
    </submittedName>
</protein>
<accession>A0ABZ1NLJ2</accession>
<gene>
    <name evidence="1" type="ORF">OHB29_04155</name>
</gene>
<dbReference type="Proteomes" id="UP001341259">
    <property type="component" value="Chromosome"/>
</dbReference>
<dbReference type="Pfam" id="PF19466">
    <property type="entry name" value="DUF6003"/>
    <property type="match status" value="1"/>
</dbReference>
<keyword evidence="2" id="KW-1185">Reference proteome</keyword>
<dbReference type="EMBL" id="CP107906">
    <property type="protein sequence ID" value="WUG92275.1"/>
    <property type="molecule type" value="Genomic_DNA"/>
</dbReference>
<evidence type="ECO:0000313" key="1">
    <source>
        <dbReference type="EMBL" id="WUG92275.1"/>
    </source>
</evidence>
<organism evidence="1 2">
    <name type="scientific">Streptomyces violaceus</name>
    <name type="common">Streptomyces venezuelae</name>
    <dbReference type="NCBI Taxonomy" id="1936"/>
    <lineage>
        <taxon>Bacteria</taxon>
        <taxon>Bacillati</taxon>
        <taxon>Actinomycetota</taxon>
        <taxon>Actinomycetes</taxon>
        <taxon>Kitasatosporales</taxon>
        <taxon>Streptomycetaceae</taxon>
        <taxon>Streptomyces</taxon>
    </lineage>
</organism>
<evidence type="ECO:0000313" key="2">
    <source>
        <dbReference type="Proteomes" id="UP001341259"/>
    </source>
</evidence>
<dbReference type="RefSeq" id="WP_328336697.1">
    <property type="nucleotide sequence ID" value="NZ_CP107906.1"/>
</dbReference>
<name>A0ABZ1NLJ2_STRVL</name>
<sequence length="58" mass="6572">MSDDETAAAERELTQYRRTIEGRDDMVRRAQAAGVSKNRIHALTGIARTTIDRILKEN</sequence>
<dbReference type="InterPro" id="IPR046045">
    <property type="entry name" value="DUF6003"/>
</dbReference>